<comment type="caution">
    <text evidence="3">The sequence shown here is derived from an EMBL/GenBank/DDBJ whole genome shotgun (WGS) entry which is preliminary data.</text>
</comment>
<sequence length="431" mass="48783">MACKCSGKDANRVTMVLLETVLPNYSWDAKLVITVASFAVIYGEFYLLTQFYNASNPNPNPVAKNIALLKQLQGIMEDASLLQHLFGAITELIKAIMTVTKYLLQLNDLSSEYFAIYKSPLSTATDIARSAYWAVFVLITIGTMTKELSVLASKVKIDALQGKNVLLLISSLDCLDEIKALAKLYDQLEKNGKIQYKLVWVPVADQIYEQHFSSLKSLMPWYCVRHPSIIRPGVIRYFREFWNFTKQTILVPLYPNGQVQPIYTLDFVWASGILPVIGLHPDGNWKFLCEDHGLSLDLLIHDLYTVDLTMPSPIICLYGGEDIKWIEEFTTAINRIKDVTKLSMDLVYVSQSKAINQTNKAIFDFITGRKLGVYWNVEETYSWRFWARLESIFSSGLRKGIYPKVNNTMKDVGTLLSFSGSSAVDGLRLVN</sequence>
<organism evidence="3 4">
    <name type="scientific">Hevea brasiliensis</name>
    <name type="common">Para rubber tree</name>
    <name type="synonym">Siphonia brasiliensis</name>
    <dbReference type="NCBI Taxonomy" id="3981"/>
    <lineage>
        <taxon>Eukaryota</taxon>
        <taxon>Viridiplantae</taxon>
        <taxon>Streptophyta</taxon>
        <taxon>Embryophyta</taxon>
        <taxon>Tracheophyta</taxon>
        <taxon>Spermatophyta</taxon>
        <taxon>Magnoliopsida</taxon>
        <taxon>eudicotyledons</taxon>
        <taxon>Gunneridae</taxon>
        <taxon>Pentapetalae</taxon>
        <taxon>rosids</taxon>
        <taxon>fabids</taxon>
        <taxon>Malpighiales</taxon>
        <taxon>Euphorbiaceae</taxon>
        <taxon>Crotonoideae</taxon>
        <taxon>Micrandreae</taxon>
        <taxon>Hevea</taxon>
    </lineage>
</organism>
<gene>
    <name evidence="3" type="ORF">GH714_024613</name>
</gene>
<dbReference type="InterPro" id="IPR039299">
    <property type="entry name" value="SEOA"/>
</dbReference>
<dbReference type="GO" id="GO:0010088">
    <property type="term" value="P:phloem development"/>
    <property type="evidence" value="ECO:0007669"/>
    <property type="project" value="InterPro"/>
</dbReference>
<dbReference type="InterPro" id="IPR027942">
    <property type="entry name" value="SEO_N"/>
</dbReference>
<dbReference type="Pfam" id="PF14576">
    <property type="entry name" value="SEO_N"/>
    <property type="match status" value="1"/>
</dbReference>
<accession>A0A6A6KU35</accession>
<reference evidence="3 4" key="1">
    <citation type="journal article" date="2020" name="Mol. Plant">
        <title>The Chromosome-Based Rubber Tree Genome Provides New Insights into Spurge Genome Evolution and Rubber Biosynthesis.</title>
        <authorList>
            <person name="Liu J."/>
            <person name="Shi C."/>
            <person name="Shi C.C."/>
            <person name="Li W."/>
            <person name="Zhang Q.J."/>
            <person name="Zhang Y."/>
            <person name="Li K."/>
            <person name="Lu H.F."/>
            <person name="Shi C."/>
            <person name="Zhu S.T."/>
            <person name="Xiao Z.Y."/>
            <person name="Nan H."/>
            <person name="Yue Y."/>
            <person name="Zhu X.G."/>
            <person name="Wu Y."/>
            <person name="Hong X.N."/>
            <person name="Fan G.Y."/>
            <person name="Tong Y."/>
            <person name="Zhang D."/>
            <person name="Mao C.L."/>
            <person name="Liu Y.L."/>
            <person name="Hao S.J."/>
            <person name="Liu W.Q."/>
            <person name="Lv M.Q."/>
            <person name="Zhang H.B."/>
            <person name="Liu Y."/>
            <person name="Hu-Tang G.R."/>
            <person name="Wang J.P."/>
            <person name="Wang J.H."/>
            <person name="Sun Y.H."/>
            <person name="Ni S.B."/>
            <person name="Chen W.B."/>
            <person name="Zhang X.C."/>
            <person name="Jiao Y.N."/>
            <person name="Eichler E.E."/>
            <person name="Li G.H."/>
            <person name="Liu X."/>
            <person name="Gao L.Z."/>
        </authorList>
    </citation>
    <scope>NUCLEOTIDE SEQUENCE [LARGE SCALE GENOMIC DNA]</scope>
    <source>
        <strain evidence="4">cv. GT1</strain>
        <tissue evidence="3">Leaf</tissue>
    </source>
</reference>
<feature type="domain" description="Sieve element occlusion N-terminal" evidence="1">
    <location>
        <begin position="1"/>
        <end position="155"/>
    </location>
</feature>
<dbReference type="Pfam" id="PF14577">
    <property type="entry name" value="SEO_C"/>
    <property type="match status" value="1"/>
</dbReference>
<dbReference type="AlphaFoldDB" id="A0A6A6KU35"/>
<evidence type="ECO:0000313" key="4">
    <source>
        <dbReference type="Proteomes" id="UP000467840"/>
    </source>
</evidence>
<feature type="domain" description="Sieve element occlusion C-terminal" evidence="2">
    <location>
        <begin position="290"/>
        <end position="421"/>
    </location>
</feature>
<dbReference type="PANTHER" id="PTHR33232">
    <property type="entry name" value="PROTEIN SIEVE ELEMENT OCCLUSION B-LIKE"/>
    <property type="match status" value="1"/>
</dbReference>
<protein>
    <recommendedName>
        <fullName evidence="5">Sieve element occlusion N-terminal domain-containing protein</fullName>
    </recommendedName>
</protein>
<keyword evidence="4" id="KW-1185">Reference proteome</keyword>
<dbReference type="EMBL" id="JAAGAX010000014">
    <property type="protein sequence ID" value="KAF2292501.1"/>
    <property type="molecule type" value="Genomic_DNA"/>
</dbReference>
<evidence type="ECO:0000259" key="2">
    <source>
        <dbReference type="Pfam" id="PF14577"/>
    </source>
</evidence>
<dbReference type="InterPro" id="IPR027944">
    <property type="entry name" value="SEO_C"/>
</dbReference>
<name>A0A6A6KU35_HEVBR</name>
<evidence type="ECO:0000313" key="3">
    <source>
        <dbReference type="EMBL" id="KAF2292501.1"/>
    </source>
</evidence>
<proteinExistence type="predicted"/>
<dbReference type="Proteomes" id="UP000467840">
    <property type="component" value="Chromosome 13"/>
</dbReference>
<evidence type="ECO:0008006" key="5">
    <source>
        <dbReference type="Google" id="ProtNLM"/>
    </source>
</evidence>
<dbReference type="PANTHER" id="PTHR33232:SF20">
    <property type="entry name" value="PROTEIN SIEVE ELEMENT OCCLUSION B-LIKE"/>
    <property type="match status" value="1"/>
</dbReference>
<evidence type="ECO:0000259" key="1">
    <source>
        <dbReference type="Pfam" id="PF14576"/>
    </source>
</evidence>